<keyword evidence="1" id="KW-0479">Metal-binding</keyword>
<feature type="domain" description="Helicase ATP-binding" evidence="10">
    <location>
        <begin position="301"/>
        <end position="506"/>
    </location>
</feature>
<keyword evidence="4" id="KW-0378">Hydrolase</keyword>
<evidence type="ECO:0000256" key="6">
    <source>
        <dbReference type="ARBA" id="ARBA00022840"/>
    </source>
</evidence>
<evidence type="ECO:0000256" key="5">
    <source>
        <dbReference type="ARBA" id="ARBA00022833"/>
    </source>
</evidence>
<feature type="domain" description="Helicase C-terminal" evidence="11">
    <location>
        <begin position="1217"/>
        <end position="1377"/>
    </location>
</feature>
<dbReference type="GO" id="GO:0005524">
    <property type="term" value="F:ATP binding"/>
    <property type="evidence" value="ECO:0007669"/>
    <property type="project" value="InterPro"/>
</dbReference>
<evidence type="ECO:0000256" key="2">
    <source>
        <dbReference type="ARBA" id="ARBA00022741"/>
    </source>
</evidence>
<dbReference type="GO" id="GO:0006974">
    <property type="term" value="P:DNA damage response"/>
    <property type="evidence" value="ECO:0007669"/>
    <property type="project" value="TreeGrafter"/>
</dbReference>
<evidence type="ECO:0000256" key="1">
    <source>
        <dbReference type="ARBA" id="ARBA00022723"/>
    </source>
</evidence>
<evidence type="ECO:0000256" key="8">
    <source>
        <dbReference type="SAM" id="MobiDB-lite"/>
    </source>
</evidence>
<dbReference type="Pfam" id="PF13639">
    <property type="entry name" value="zf-RING_2"/>
    <property type="match status" value="1"/>
</dbReference>
<dbReference type="InterPro" id="IPR049730">
    <property type="entry name" value="SNF2/RAD54-like_C"/>
</dbReference>
<dbReference type="InterPro" id="IPR027417">
    <property type="entry name" value="P-loop_NTPase"/>
</dbReference>
<feature type="compositionally biased region" description="Basic residues" evidence="8">
    <location>
        <begin position="58"/>
        <end position="69"/>
    </location>
</feature>
<gene>
    <name evidence="12" type="ORF">LTR78_002539</name>
</gene>
<dbReference type="GO" id="GO:0005634">
    <property type="term" value="C:nucleus"/>
    <property type="evidence" value="ECO:0007669"/>
    <property type="project" value="TreeGrafter"/>
</dbReference>
<protein>
    <submittedName>
        <fullName evidence="12">Uncharacterized protein</fullName>
    </submittedName>
</protein>
<feature type="region of interest" description="Disordered" evidence="8">
    <location>
        <begin position="1163"/>
        <end position="1186"/>
    </location>
</feature>
<dbReference type="Gene3D" id="3.40.50.300">
    <property type="entry name" value="P-loop containing nucleotide triphosphate hydrolases"/>
    <property type="match status" value="1"/>
</dbReference>
<dbReference type="Proteomes" id="UP001274830">
    <property type="component" value="Unassembled WGS sequence"/>
</dbReference>
<evidence type="ECO:0000259" key="9">
    <source>
        <dbReference type="PROSITE" id="PS50089"/>
    </source>
</evidence>
<dbReference type="EMBL" id="JAUTXT010000006">
    <property type="protein sequence ID" value="KAK3677689.1"/>
    <property type="molecule type" value="Genomic_DNA"/>
</dbReference>
<evidence type="ECO:0000259" key="11">
    <source>
        <dbReference type="PROSITE" id="PS51194"/>
    </source>
</evidence>
<accession>A0AAE0WTE6</accession>
<dbReference type="InterPro" id="IPR038718">
    <property type="entry name" value="SNF2-like_sf"/>
</dbReference>
<dbReference type="Gene3D" id="3.40.50.10810">
    <property type="entry name" value="Tandem AAA-ATPase domain"/>
    <property type="match status" value="1"/>
</dbReference>
<dbReference type="SMART" id="SM00184">
    <property type="entry name" value="RING"/>
    <property type="match status" value="1"/>
</dbReference>
<keyword evidence="2" id="KW-0547">Nucleotide-binding</keyword>
<dbReference type="InterPro" id="IPR013083">
    <property type="entry name" value="Znf_RING/FYVE/PHD"/>
</dbReference>
<dbReference type="InterPro" id="IPR052583">
    <property type="entry name" value="ATP-helicase/E3_Ub-Ligase"/>
</dbReference>
<comment type="caution">
    <text evidence="12">The sequence shown here is derived from an EMBL/GenBank/DDBJ whole genome shotgun (WGS) entry which is preliminary data.</text>
</comment>
<dbReference type="SUPFAM" id="SSF52540">
    <property type="entry name" value="P-loop containing nucleoside triphosphate hydrolases"/>
    <property type="match status" value="2"/>
</dbReference>
<dbReference type="CDD" id="cd18793">
    <property type="entry name" value="SF2_C_SNF"/>
    <property type="match status" value="1"/>
</dbReference>
<dbReference type="InterPro" id="IPR001650">
    <property type="entry name" value="Helicase_C-like"/>
</dbReference>
<dbReference type="CDD" id="cd18070">
    <property type="entry name" value="DEXQc_SHPRH"/>
    <property type="match status" value="1"/>
</dbReference>
<evidence type="ECO:0000256" key="3">
    <source>
        <dbReference type="ARBA" id="ARBA00022771"/>
    </source>
</evidence>
<evidence type="ECO:0000259" key="10">
    <source>
        <dbReference type="PROSITE" id="PS51192"/>
    </source>
</evidence>
<keyword evidence="5" id="KW-0862">Zinc</keyword>
<dbReference type="GO" id="GO:0008270">
    <property type="term" value="F:zinc ion binding"/>
    <property type="evidence" value="ECO:0007669"/>
    <property type="project" value="UniProtKB-KW"/>
</dbReference>
<dbReference type="InterPro" id="IPR059033">
    <property type="entry name" value="C144_05_dom"/>
</dbReference>
<evidence type="ECO:0000313" key="12">
    <source>
        <dbReference type="EMBL" id="KAK3677689.1"/>
    </source>
</evidence>
<keyword evidence="13" id="KW-1185">Reference proteome</keyword>
<dbReference type="GO" id="GO:0061630">
    <property type="term" value="F:ubiquitin protein ligase activity"/>
    <property type="evidence" value="ECO:0007669"/>
    <property type="project" value="TreeGrafter"/>
</dbReference>
<keyword evidence="3 7" id="KW-0863">Zinc-finger</keyword>
<proteinExistence type="predicted"/>
<feature type="domain" description="RING-type" evidence="9">
    <location>
        <begin position="1106"/>
        <end position="1144"/>
    </location>
</feature>
<organism evidence="12 13">
    <name type="scientific">Recurvomyces mirabilis</name>
    <dbReference type="NCBI Taxonomy" id="574656"/>
    <lineage>
        <taxon>Eukaryota</taxon>
        <taxon>Fungi</taxon>
        <taxon>Dikarya</taxon>
        <taxon>Ascomycota</taxon>
        <taxon>Pezizomycotina</taxon>
        <taxon>Dothideomycetes</taxon>
        <taxon>Dothideomycetidae</taxon>
        <taxon>Mycosphaerellales</taxon>
        <taxon>Teratosphaeriaceae</taxon>
        <taxon>Recurvomyces</taxon>
    </lineage>
</organism>
<dbReference type="Pfam" id="PF00176">
    <property type="entry name" value="SNF2-rel_dom"/>
    <property type="match status" value="1"/>
</dbReference>
<dbReference type="PROSITE" id="PS51192">
    <property type="entry name" value="HELICASE_ATP_BIND_1"/>
    <property type="match status" value="1"/>
</dbReference>
<reference evidence="12" key="1">
    <citation type="submission" date="2023-07" db="EMBL/GenBank/DDBJ databases">
        <title>Black Yeasts Isolated from many extreme environments.</title>
        <authorList>
            <person name="Coleine C."/>
            <person name="Stajich J.E."/>
            <person name="Selbmann L."/>
        </authorList>
    </citation>
    <scope>NUCLEOTIDE SEQUENCE</scope>
    <source>
        <strain evidence="12">CCFEE 5485</strain>
    </source>
</reference>
<dbReference type="InterPro" id="IPR001841">
    <property type="entry name" value="Znf_RING"/>
</dbReference>
<dbReference type="InterPro" id="IPR014001">
    <property type="entry name" value="Helicase_ATP-bd"/>
</dbReference>
<dbReference type="PROSITE" id="PS50089">
    <property type="entry name" value="ZF_RING_2"/>
    <property type="match status" value="1"/>
</dbReference>
<evidence type="ECO:0000256" key="4">
    <source>
        <dbReference type="ARBA" id="ARBA00022801"/>
    </source>
</evidence>
<dbReference type="GO" id="GO:0000209">
    <property type="term" value="P:protein polyubiquitination"/>
    <property type="evidence" value="ECO:0007669"/>
    <property type="project" value="TreeGrafter"/>
</dbReference>
<feature type="region of interest" description="Disordered" evidence="8">
    <location>
        <begin position="46"/>
        <end position="75"/>
    </location>
</feature>
<dbReference type="Gene3D" id="3.30.40.10">
    <property type="entry name" value="Zinc/RING finger domain, C3HC4 (zinc finger)"/>
    <property type="match status" value="1"/>
</dbReference>
<dbReference type="GO" id="GO:0016787">
    <property type="term" value="F:hydrolase activity"/>
    <property type="evidence" value="ECO:0007669"/>
    <property type="project" value="UniProtKB-KW"/>
</dbReference>
<dbReference type="InterPro" id="IPR017907">
    <property type="entry name" value="Znf_RING_CS"/>
</dbReference>
<dbReference type="PANTHER" id="PTHR45865:SF1">
    <property type="entry name" value="E3 UBIQUITIN-PROTEIN LIGASE SHPRH"/>
    <property type="match status" value="1"/>
</dbReference>
<dbReference type="PROSITE" id="PS00518">
    <property type="entry name" value="ZF_RING_1"/>
    <property type="match status" value="1"/>
</dbReference>
<evidence type="ECO:0000313" key="13">
    <source>
        <dbReference type="Proteomes" id="UP001274830"/>
    </source>
</evidence>
<feature type="compositionally biased region" description="Low complexity" evidence="8">
    <location>
        <begin position="1170"/>
        <end position="1186"/>
    </location>
</feature>
<dbReference type="Pfam" id="PF26021">
    <property type="entry name" value="Ferritin_C144_05"/>
    <property type="match status" value="1"/>
</dbReference>
<evidence type="ECO:0000256" key="7">
    <source>
        <dbReference type="PROSITE-ProRule" id="PRU00175"/>
    </source>
</evidence>
<dbReference type="SMART" id="SM00487">
    <property type="entry name" value="DEXDc"/>
    <property type="match status" value="1"/>
</dbReference>
<name>A0AAE0WTE6_9PEZI</name>
<dbReference type="InterPro" id="IPR000330">
    <property type="entry name" value="SNF2_N"/>
</dbReference>
<sequence>MAITNEYSIARVSSTCVKSANEQSVLVEAGGFAPIEYFLKHSASGIATQEDDTEPPRKRQKLRQQKTKAAHTAYSQSKDDRIPIHKVIIDLVFPQSLQGSSVSSQAIQQDADFKGAKAIDVVPYGIDPEDDSDVLMRFTLAEPSSPVLIVEATDVAKAAQDALRLYALPGAIRATLNGTRDDMHPASVVRCTLTRSLGQLHTVVRLEVTVSWRSGVSAFPQGVPVGKSRVYDDYDLLAGAYPDASRNDIDHNQPWSPQDFYESVHVPPKDGDTQGLWNTVEDAEGNTCYVNFLQATISREPLNQTNLSGGLLAEEMGLGKTVELMALIASHRDEGHQAKSMFDALSGMTVTASKATLIITPPSIMQQWKSELARHAPALRVHQYRGIPAGRQKPAAQQQVIDDLCSEYDVVLATYSTLAHEVHFAEDPPDRDMRHARKFERKRSPLVQIRWWRVCLDEAQMVESGVTAAARVACRLPRVHSWAVTGTPLRKNVQDLHGLLIFLQYQPLSESNKLWSHLITNHRHRFRRIWGDIALRHTKAYIRDELRLPPQKRIVLSVPFSTVEQQHYATMFEDMCNAVGLEADGSPVHPSWDPENSLTIEAMRSWLVRLRQTCLHPQVGGKNRKALGRGKGPLRTVAEVLETMIEQNETMIRTEERVLVGTHLSRAHILGNNGEDAHRSEKALGIYKAAVETSEALVREARQRLAAAKASIAMKGELVVDTEDEESSSESTPLLGQLRGHLRTALQLQHACTFFAATATYQIKSNEALTMSESEDFAKLEEQESNMYDAAKQIRRELLLESSRKAESTIRKIKDNKVIKLPTIKALEMVGIEGRKLVDKSDDLFDVIRKLGSQITAMRKKMAEYLIKPLVDEEKDGQETTGDEYENSTKEQDELYVYFDVVKAMHADLNTFVTGEDAPLIDHEMKTLVRDAMWYLDPEIETDSVVHAPELLLKLVETRNKLRQRRNEVGSVRGLIQQARGLEGAVEWKDNIRAELERTVIQQHLTALQKVFNDYTKTLTGLEKEVDLYRTAQNQRLEFYRQLQELSDAVAPYKDELDAILDLPALEDVMEKEEAQEKTLAQHKTKNRFLVHLRDDNQGQENSRICVICRCDFESGVLTVCGHQYCKECIHHWWHQHRTCPVCKRRLHRVDFHDITYKPQELKAQEEVQSSSSSPGGEGSPSASSIQSSIYSDVDSKLMNEIKSIDLPSSYGTKIDTLGRHLLWIREHDPGAKSIVFSQYREFLDVLGTALQDFKIGFSRVGQAGTIERFRHDPSVDCLLLDAKTDSSGLTLVNATHVFICEPLIQTAVELQAIARVHRIGQTRPTTVWMYLVNDTVEEAIYEISVNRRLAHVQSRQQQQRHGKSRSTTPAPLQETALDAANSEELQTAPLSKLLVSGKGGGEVVGKDDLWQCLFGKARKNEGVVQNSVEVEREMGRHLRAEAAVERRGGAAS</sequence>
<dbReference type="PANTHER" id="PTHR45865">
    <property type="entry name" value="E3 UBIQUITIN-PROTEIN LIGASE SHPRH FAMILY MEMBER"/>
    <property type="match status" value="1"/>
</dbReference>
<keyword evidence="6" id="KW-0067">ATP-binding</keyword>
<dbReference type="SUPFAM" id="SSF57850">
    <property type="entry name" value="RING/U-box"/>
    <property type="match status" value="1"/>
</dbReference>
<dbReference type="Pfam" id="PF00271">
    <property type="entry name" value="Helicase_C"/>
    <property type="match status" value="1"/>
</dbReference>
<dbReference type="PROSITE" id="PS51194">
    <property type="entry name" value="HELICASE_CTER"/>
    <property type="match status" value="1"/>
</dbReference>